<evidence type="ECO:0000313" key="3">
    <source>
        <dbReference type="Proteomes" id="UP000707352"/>
    </source>
</evidence>
<dbReference type="RefSeq" id="WP_167673647.1">
    <property type="nucleotide sequence ID" value="NZ_JAATJS010000004.1"/>
</dbReference>
<dbReference type="Gene3D" id="3.30.1150.10">
    <property type="match status" value="1"/>
</dbReference>
<gene>
    <name evidence="2" type="ORF">HB375_14260</name>
</gene>
<dbReference type="Proteomes" id="UP000707352">
    <property type="component" value="Unassembled WGS sequence"/>
</dbReference>
<dbReference type="SUPFAM" id="SSF74653">
    <property type="entry name" value="TolA/TonB C-terminal domain"/>
    <property type="match status" value="1"/>
</dbReference>
<reference evidence="2 3" key="1">
    <citation type="submission" date="2020-03" db="EMBL/GenBank/DDBJ databases">
        <title>The genome sequence of Microvirga sp. c23x22.</title>
        <authorList>
            <person name="Zhang X."/>
        </authorList>
    </citation>
    <scope>NUCLEOTIDE SEQUENCE [LARGE SCALE GENOMIC DNA]</scope>
    <source>
        <strain evidence="3">c23x22</strain>
    </source>
</reference>
<comment type="caution">
    <text evidence="2">The sequence shown here is derived from an EMBL/GenBank/DDBJ whole genome shotgun (WGS) entry which is preliminary data.</text>
</comment>
<accession>A0ABX0VD39</accession>
<dbReference type="EMBL" id="JAATJS010000004">
    <property type="protein sequence ID" value="NIX77762.1"/>
    <property type="molecule type" value="Genomic_DNA"/>
</dbReference>
<feature type="chain" id="PRO_5045892887" evidence="1">
    <location>
        <begin position="28"/>
        <end position="149"/>
    </location>
</feature>
<sequence length="149" mass="16629">MRLGPAFEAWRVCATLLGFLATTPLMAQERPETPSGVIRPQGDQPRLERINRLSEVFDAIQACWHPPAGSGFSGQEITLQISFKRNGEVLGQPKIRYYNPGTQPEQREAFTRAVRQAFEQCTPLPVTEGLGAAIAGRPFIFRFVDTRPM</sequence>
<proteinExistence type="predicted"/>
<evidence type="ECO:0000313" key="2">
    <source>
        <dbReference type="EMBL" id="NIX77762.1"/>
    </source>
</evidence>
<name>A0ABX0VD39_9HYPH</name>
<feature type="signal peptide" evidence="1">
    <location>
        <begin position="1"/>
        <end position="27"/>
    </location>
</feature>
<organism evidence="2 3">
    <name type="scientific">Microvirga terricola</name>
    <dbReference type="NCBI Taxonomy" id="2719797"/>
    <lineage>
        <taxon>Bacteria</taxon>
        <taxon>Pseudomonadati</taxon>
        <taxon>Pseudomonadota</taxon>
        <taxon>Alphaproteobacteria</taxon>
        <taxon>Hyphomicrobiales</taxon>
        <taxon>Methylobacteriaceae</taxon>
        <taxon>Microvirga</taxon>
    </lineage>
</organism>
<keyword evidence="1" id="KW-0732">Signal</keyword>
<keyword evidence="3" id="KW-1185">Reference proteome</keyword>
<protein>
    <submittedName>
        <fullName evidence="2">TonB C-terminal domain-containing protein</fullName>
    </submittedName>
</protein>
<evidence type="ECO:0000256" key="1">
    <source>
        <dbReference type="SAM" id="SignalP"/>
    </source>
</evidence>